<protein>
    <submittedName>
        <fullName evidence="1">Uncharacterized protein</fullName>
    </submittedName>
</protein>
<evidence type="ECO:0000313" key="2">
    <source>
        <dbReference type="Proteomes" id="UP000198379"/>
    </source>
</evidence>
<name>A0A238Z1D1_9FLAO</name>
<dbReference type="OrthoDB" id="670198at2"/>
<reference evidence="1 2" key="1">
    <citation type="submission" date="2017-06" db="EMBL/GenBank/DDBJ databases">
        <authorList>
            <person name="Kim H.J."/>
            <person name="Triplett B.A."/>
        </authorList>
    </citation>
    <scope>NUCLEOTIDE SEQUENCE [LARGE SCALE GENOMIC DNA]</scope>
    <source>
        <strain evidence="1 2">DSM 25597</strain>
    </source>
</reference>
<dbReference type="AlphaFoldDB" id="A0A238Z1D1"/>
<organism evidence="1 2">
    <name type="scientific">Dokdonia pacifica</name>
    <dbReference type="NCBI Taxonomy" id="1627892"/>
    <lineage>
        <taxon>Bacteria</taxon>
        <taxon>Pseudomonadati</taxon>
        <taxon>Bacteroidota</taxon>
        <taxon>Flavobacteriia</taxon>
        <taxon>Flavobacteriales</taxon>
        <taxon>Flavobacteriaceae</taxon>
        <taxon>Dokdonia</taxon>
    </lineage>
</organism>
<evidence type="ECO:0000313" key="1">
    <source>
        <dbReference type="EMBL" id="SNR76654.1"/>
    </source>
</evidence>
<gene>
    <name evidence="1" type="ORF">SAMN06265376_102496</name>
</gene>
<proteinExistence type="predicted"/>
<dbReference type="EMBL" id="FZNY01000002">
    <property type="protein sequence ID" value="SNR76654.1"/>
    <property type="molecule type" value="Genomic_DNA"/>
</dbReference>
<dbReference type="RefSeq" id="WP_089371235.1">
    <property type="nucleotide sequence ID" value="NZ_BMEP01000001.1"/>
</dbReference>
<dbReference type="Proteomes" id="UP000198379">
    <property type="component" value="Unassembled WGS sequence"/>
</dbReference>
<keyword evidence="2" id="KW-1185">Reference proteome</keyword>
<accession>A0A238Z1D1</accession>
<sequence length="126" mass="14587">MEENTLLHRQVHPSFIQGDRLSSLVFSSQTFKPTPKDEKCLSVYNGDKYQPDESYEHYVDTEMESVGVVSVSLQECNDIELPVVEDNIPFDGHSFIDYRDKSNSQIKKKATLLKKKATERGWQYRP</sequence>